<dbReference type="InterPro" id="IPR017853">
    <property type="entry name" value="GH"/>
</dbReference>
<gene>
    <name evidence="1" type="ORF">DN752_22490</name>
</gene>
<dbReference type="EMBL" id="CP030041">
    <property type="protein sequence ID" value="AWW32689.1"/>
    <property type="molecule type" value="Genomic_DNA"/>
</dbReference>
<dbReference type="AlphaFoldDB" id="A0A2Z4IPP6"/>
<name>A0A2Z4IPP6_9BACT</name>
<evidence type="ECO:0000313" key="2">
    <source>
        <dbReference type="Proteomes" id="UP000248688"/>
    </source>
</evidence>
<sequence length="830" mass="94636">MWLIPKLGICQSHLPDLHYRYQTASATTEEDQLIVKTGEVTRVWKWTGRGLVTKQLSNGDNGNVWEGTTTGMDADWAYVGLLEGKKAELVQLTAKKSTDEGFTKTHIEVMAEMYYPEVETFIKYEIWSYPGAPGIRTQVFFKGKGEKHYTGKSSMSSNEISIDLKHGKNTKPYAAQSKAELWFVNHATAKDFVEYHVKGFDSNRDYRIGVSWWDWDKQGRRQSIKVSSVDGEKQVEIFSDRAVSDHPELLFFELPKEVLIDGTFRLNVSETTGAAPVVSEIIVLEEGSTEATPKALGAARKVQLDSASTDRYGVIGYIDCGASESTDGFIATGRVDRIPLRTGDLSKTFIGYYNDTQHRNKQGTPLIKELSEDQETNNWASMVLVNEASEGVIMVKESHKCVNQYGVDTGELIFRDNGLENTGTGVYPKDMMEDQYQPAWASWVILYSGDNTDAQTAVKEFDKIRYPLDPDRDIYMQANTWGSGNGKDGARQENVLKEIATQAALGIDVQQIDDGWQQKGSWEPRDDWYPEGWEIVRKKAKQEGVDLGLWAAAMPIDIEELKMNYNKGGFVSYKLDFANLSNRTNINNLIGKIREFVLYTDHQVRVNWDVTENAPRFGYYWAREYGSVYLANRKPDQPENVVYIPYLVLRDIWHLAKYTNIHKFQTSIQNVDRVNRGVSDAYLHDQAYAVGIGLVGTPLFFQETHFYSSEDIATIKPVLKAYKDIRREWYESYVFPIGEEPDNKSWTGFQGFLPGEDHGYLFIYRERLNEKPSFSLQLKYIKNTTVRLVDLLTGQSRTVDVDSQGKLEVMIERAGSFKMIRIEYDNKSKW</sequence>
<evidence type="ECO:0008006" key="3">
    <source>
        <dbReference type="Google" id="ProtNLM"/>
    </source>
</evidence>
<reference evidence="1 2" key="1">
    <citation type="submission" date="2018-06" db="EMBL/GenBank/DDBJ databases">
        <title>Echinicola strongylocentroti sp. nov., isolated from a sea urchin Strongylocentrotus intermedius.</title>
        <authorList>
            <person name="Bae S.S."/>
        </authorList>
    </citation>
    <scope>NUCLEOTIDE SEQUENCE [LARGE SCALE GENOMIC DNA]</scope>
    <source>
        <strain evidence="1 2">MEBiC08714</strain>
    </source>
</reference>
<keyword evidence="2" id="KW-1185">Reference proteome</keyword>
<dbReference type="Gene3D" id="3.20.20.70">
    <property type="entry name" value="Aldolase class I"/>
    <property type="match status" value="1"/>
</dbReference>
<protein>
    <recommendedName>
        <fullName evidence="3">Alpha-galactosidase</fullName>
    </recommendedName>
</protein>
<organism evidence="1 2">
    <name type="scientific">Echinicola strongylocentroti</name>
    <dbReference type="NCBI Taxonomy" id="1795355"/>
    <lineage>
        <taxon>Bacteria</taxon>
        <taxon>Pseudomonadati</taxon>
        <taxon>Bacteroidota</taxon>
        <taxon>Cytophagia</taxon>
        <taxon>Cytophagales</taxon>
        <taxon>Cyclobacteriaceae</taxon>
        <taxon>Echinicola</taxon>
    </lineage>
</organism>
<dbReference type="OrthoDB" id="9779211at2"/>
<dbReference type="KEGG" id="est:DN752_22490"/>
<accession>A0A2Z4IPP6</accession>
<proteinExistence type="predicted"/>
<dbReference type="Proteomes" id="UP000248688">
    <property type="component" value="Chromosome"/>
</dbReference>
<dbReference type="SUPFAM" id="SSF51445">
    <property type="entry name" value="(Trans)glycosidases"/>
    <property type="match status" value="1"/>
</dbReference>
<dbReference type="InterPro" id="IPR013785">
    <property type="entry name" value="Aldolase_TIM"/>
</dbReference>
<evidence type="ECO:0000313" key="1">
    <source>
        <dbReference type="EMBL" id="AWW32689.1"/>
    </source>
</evidence>